<dbReference type="EMBL" id="BKCJ010000672">
    <property type="protein sequence ID" value="GEU35272.1"/>
    <property type="molecule type" value="Genomic_DNA"/>
</dbReference>
<proteinExistence type="predicted"/>
<evidence type="ECO:0008006" key="2">
    <source>
        <dbReference type="Google" id="ProtNLM"/>
    </source>
</evidence>
<protein>
    <recommendedName>
        <fullName evidence="2">Reverse transcriptase domain-containing protein</fullName>
    </recommendedName>
</protein>
<reference evidence="1" key="1">
    <citation type="journal article" date="2019" name="Sci. Rep.">
        <title>Draft genome of Tanacetum cinerariifolium, the natural source of mosquito coil.</title>
        <authorList>
            <person name="Yamashiro T."/>
            <person name="Shiraishi A."/>
            <person name="Satake H."/>
            <person name="Nakayama K."/>
        </authorList>
    </citation>
    <scope>NUCLEOTIDE SEQUENCE</scope>
</reference>
<accession>A0A6L2JF33</accession>
<gene>
    <name evidence="1" type="ORF">Tci_007250</name>
</gene>
<dbReference type="AlphaFoldDB" id="A0A6L2JF33"/>
<organism evidence="1">
    <name type="scientific">Tanacetum cinerariifolium</name>
    <name type="common">Dalmatian daisy</name>
    <name type="synonym">Chrysanthemum cinerariifolium</name>
    <dbReference type="NCBI Taxonomy" id="118510"/>
    <lineage>
        <taxon>Eukaryota</taxon>
        <taxon>Viridiplantae</taxon>
        <taxon>Streptophyta</taxon>
        <taxon>Embryophyta</taxon>
        <taxon>Tracheophyta</taxon>
        <taxon>Spermatophyta</taxon>
        <taxon>Magnoliopsida</taxon>
        <taxon>eudicotyledons</taxon>
        <taxon>Gunneridae</taxon>
        <taxon>Pentapetalae</taxon>
        <taxon>asterids</taxon>
        <taxon>campanulids</taxon>
        <taxon>Asterales</taxon>
        <taxon>Asteraceae</taxon>
        <taxon>Asteroideae</taxon>
        <taxon>Anthemideae</taxon>
        <taxon>Anthemidinae</taxon>
        <taxon>Tanacetum</taxon>
    </lineage>
</organism>
<comment type="caution">
    <text evidence="1">The sequence shown here is derived from an EMBL/GenBank/DDBJ whole genome shotgun (WGS) entry which is preliminary data.</text>
</comment>
<sequence>MMMTWTTQLQSHPFYPPRSPITLCMGDEHLDTILATKSDEVIKSSVEDLVPIPREFEGILDTMCDVHLVNNPTPLEAKDHFEIVINPNDDISSSDDNSLYKENIEYVEASPHDSEVVSLEVAEIVIPEDEEIKDDNPREKLLNVHLLIANIKALKDNPTLSFEFLTKSSFTSPKSFLEETNTFHNSLHEFENFCFDLEEISSDSTTTHSNISLPDYEAFYFDDDHIEEISSGSITTHSDISLSEYDSFIFDPSNDQFPPIDRSDFTHEVFADELAHIISPSEYDRFYFWNLPDLGELISILNSRICENLSTTRVNLPFEDDHSPLLAYVLWIFLAYLTYPVIPPYLHSFGNEDTIFDPGIAINHFYSFKPGLSHRCRTFKKFNTHRTHLNKSPIELLFSTCFPIDQ</sequence>
<name>A0A6L2JF33_TANCI</name>
<evidence type="ECO:0000313" key="1">
    <source>
        <dbReference type="EMBL" id="GEU35272.1"/>
    </source>
</evidence>